<gene>
    <name evidence="1" type="ORF">PSON_ATCC_30995.1.T1190187</name>
</gene>
<evidence type="ECO:0000313" key="1">
    <source>
        <dbReference type="EMBL" id="CAD8119105.1"/>
    </source>
</evidence>
<comment type="caution">
    <text evidence="1">The sequence shown here is derived from an EMBL/GenBank/DDBJ whole genome shotgun (WGS) entry which is preliminary data.</text>
</comment>
<evidence type="ECO:0000313" key="2">
    <source>
        <dbReference type="Proteomes" id="UP000692954"/>
    </source>
</evidence>
<dbReference type="AlphaFoldDB" id="A0A8S1QVY6"/>
<proteinExistence type="predicted"/>
<accession>A0A8S1QVY6</accession>
<protein>
    <submittedName>
        <fullName evidence="1">Uncharacterized protein</fullName>
    </submittedName>
</protein>
<sequence length="89" mass="10291">MKSDTTDCCTLVYQYSFPSRLQSCLFINKTIYIKTPLKLKLKTLNKMHQQHQLTLVTESINLKCSNERFNLGGGIYNNSRQSSNNRTVQ</sequence>
<reference evidence="1" key="1">
    <citation type="submission" date="2021-01" db="EMBL/GenBank/DDBJ databases">
        <authorList>
            <consortium name="Genoscope - CEA"/>
            <person name="William W."/>
        </authorList>
    </citation>
    <scope>NUCLEOTIDE SEQUENCE</scope>
</reference>
<dbReference type="Proteomes" id="UP000692954">
    <property type="component" value="Unassembled WGS sequence"/>
</dbReference>
<organism evidence="1 2">
    <name type="scientific">Paramecium sonneborni</name>
    <dbReference type="NCBI Taxonomy" id="65129"/>
    <lineage>
        <taxon>Eukaryota</taxon>
        <taxon>Sar</taxon>
        <taxon>Alveolata</taxon>
        <taxon>Ciliophora</taxon>
        <taxon>Intramacronucleata</taxon>
        <taxon>Oligohymenophorea</taxon>
        <taxon>Peniculida</taxon>
        <taxon>Parameciidae</taxon>
        <taxon>Paramecium</taxon>
    </lineage>
</organism>
<keyword evidence="2" id="KW-1185">Reference proteome</keyword>
<name>A0A8S1QVY6_9CILI</name>
<dbReference type="EMBL" id="CAJJDN010000119">
    <property type="protein sequence ID" value="CAD8119105.1"/>
    <property type="molecule type" value="Genomic_DNA"/>
</dbReference>